<dbReference type="Pfam" id="PF00892">
    <property type="entry name" value="EamA"/>
    <property type="match status" value="2"/>
</dbReference>
<dbReference type="EMBL" id="CZBE01000032">
    <property type="protein sequence ID" value="CUQ17318.1"/>
    <property type="molecule type" value="Genomic_DNA"/>
</dbReference>
<feature type="transmembrane region" description="Helical" evidence="6">
    <location>
        <begin position="219"/>
        <end position="241"/>
    </location>
</feature>
<feature type="transmembrane region" description="Helical" evidence="6">
    <location>
        <begin position="5"/>
        <end position="24"/>
    </location>
</feature>
<organism evidence="8 9">
    <name type="scientific">Anaerotruncus colihominis</name>
    <dbReference type="NCBI Taxonomy" id="169435"/>
    <lineage>
        <taxon>Bacteria</taxon>
        <taxon>Bacillati</taxon>
        <taxon>Bacillota</taxon>
        <taxon>Clostridia</taxon>
        <taxon>Eubacteriales</taxon>
        <taxon>Oscillospiraceae</taxon>
        <taxon>Anaerotruncus</taxon>
    </lineage>
</organism>
<evidence type="ECO:0000259" key="7">
    <source>
        <dbReference type="Pfam" id="PF00892"/>
    </source>
</evidence>
<feature type="transmembrane region" description="Helical" evidence="6">
    <location>
        <begin position="75"/>
        <end position="95"/>
    </location>
</feature>
<evidence type="ECO:0000256" key="2">
    <source>
        <dbReference type="ARBA" id="ARBA00007362"/>
    </source>
</evidence>
<feature type="transmembrane region" description="Helical" evidence="6">
    <location>
        <begin position="253"/>
        <end position="269"/>
    </location>
</feature>
<feature type="transmembrane region" description="Helical" evidence="6">
    <location>
        <begin position="275"/>
        <end position="292"/>
    </location>
</feature>
<dbReference type="PANTHER" id="PTHR32322:SF14">
    <property type="entry name" value="PROTEIN PAGO"/>
    <property type="match status" value="1"/>
</dbReference>
<evidence type="ECO:0000256" key="6">
    <source>
        <dbReference type="SAM" id="Phobius"/>
    </source>
</evidence>
<dbReference type="GO" id="GO:0016020">
    <property type="term" value="C:membrane"/>
    <property type="evidence" value="ECO:0007669"/>
    <property type="project" value="UniProtKB-SubCell"/>
</dbReference>
<dbReference type="AlphaFoldDB" id="A0A174UBC0"/>
<feature type="domain" description="EamA" evidence="7">
    <location>
        <begin position="158"/>
        <end position="291"/>
    </location>
</feature>
<evidence type="ECO:0000256" key="3">
    <source>
        <dbReference type="ARBA" id="ARBA00022692"/>
    </source>
</evidence>
<accession>A0A174UBC0</accession>
<comment type="subcellular location">
    <subcellularLocation>
        <location evidence="1">Membrane</location>
        <topology evidence="1">Multi-pass membrane protein</topology>
    </subcellularLocation>
</comment>
<dbReference type="InterPro" id="IPR037185">
    <property type="entry name" value="EmrE-like"/>
</dbReference>
<name>A0A174UBC0_9FIRM</name>
<keyword evidence="5 6" id="KW-0472">Membrane</keyword>
<gene>
    <name evidence="8" type="primary">yedA</name>
    <name evidence="8" type="ORF">ERS852551_03418</name>
</gene>
<keyword evidence="4 6" id="KW-1133">Transmembrane helix</keyword>
<feature type="transmembrane region" description="Helical" evidence="6">
    <location>
        <begin position="101"/>
        <end position="119"/>
    </location>
</feature>
<feature type="domain" description="EamA" evidence="7">
    <location>
        <begin position="19"/>
        <end position="145"/>
    </location>
</feature>
<feature type="transmembrane region" description="Helical" evidence="6">
    <location>
        <begin position="185"/>
        <end position="207"/>
    </location>
</feature>
<reference evidence="8 9" key="1">
    <citation type="submission" date="2015-09" db="EMBL/GenBank/DDBJ databases">
        <authorList>
            <consortium name="Pathogen Informatics"/>
        </authorList>
    </citation>
    <scope>NUCLEOTIDE SEQUENCE [LARGE SCALE GENOMIC DNA]</scope>
    <source>
        <strain evidence="8 9">2789STDY5834939</strain>
    </source>
</reference>
<feature type="transmembrane region" description="Helical" evidence="6">
    <location>
        <begin position="44"/>
        <end position="63"/>
    </location>
</feature>
<dbReference type="PANTHER" id="PTHR32322">
    <property type="entry name" value="INNER MEMBRANE TRANSPORTER"/>
    <property type="match status" value="1"/>
</dbReference>
<evidence type="ECO:0000313" key="9">
    <source>
        <dbReference type="Proteomes" id="UP000095765"/>
    </source>
</evidence>
<proteinExistence type="inferred from homology"/>
<protein>
    <submittedName>
        <fullName evidence="8">Uncharacterized inner membrane transporter yedA</fullName>
    </submittedName>
</protein>
<evidence type="ECO:0000313" key="8">
    <source>
        <dbReference type="EMBL" id="CUQ17318.1"/>
    </source>
</evidence>
<dbReference type="InterPro" id="IPR050638">
    <property type="entry name" value="AA-Vitamin_Transporters"/>
</dbReference>
<sequence>MKQKMLFQAVLPWIAYFNICFFWGTSTVANKLGSTSMHPLMVGAVRFTVTTPLIALAAAARGVPLRITRRDWKTLGTGSFLMYFLNTLLVLFAAVRVDASISTIVLCLIPVGLVLVDSLAQRHFDVGPPGVIGMAGGFAGVVIASASGLLGGGADIGGITLLLASVCVWSVGTIYLKNRTVEAPFILQIFVQSAVPAAAFLLTALFTGTLRPSTLNLGGVLPAVYMGVADSIIGLGSYMYLLKRWPTSVVSTYAYINPIVGLMMSHLVLHESMNAQKMAGAAVILFSVLLIREDGRLTAWLRARRRAKAG</sequence>
<feature type="transmembrane region" description="Helical" evidence="6">
    <location>
        <begin position="156"/>
        <end position="176"/>
    </location>
</feature>
<dbReference type="SUPFAM" id="SSF103481">
    <property type="entry name" value="Multidrug resistance efflux transporter EmrE"/>
    <property type="match status" value="2"/>
</dbReference>
<dbReference type="Proteomes" id="UP000095765">
    <property type="component" value="Unassembled WGS sequence"/>
</dbReference>
<dbReference type="InterPro" id="IPR000620">
    <property type="entry name" value="EamA_dom"/>
</dbReference>
<comment type="similarity">
    <text evidence="2">Belongs to the EamA transporter family.</text>
</comment>
<feature type="transmembrane region" description="Helical" evidence="6">
    <location>
        <begin position="131"/>
        <end position="150"/>
    </location>
</feature>
<evidence type="ECO:0000256" key="5">
    <source>
        <dbReference type="ARBA" id="ARBA00023136"/>
    </source>
</evidence>
<evidence type="ECO:0000256" key="1">
    <source>
        <dbReference type="ARBA" id="ARBA00004141"/>
    </source>
</evidence>
<dbReference type="RefSeq" id="WP_242857804.1">
    <property type="nucleotide sequence ID" value="NZ_CABIWA010000015.1"/>
</dbReference>
<evidence type="ECO:0000256" key="4">
    <source>
        <dbReference type="ARBA" id="ARBA00022989"/>
    </source>
</evidence>
<keyword evidence="3 6" id="KW-0812">Transmembrane</keyword>